<keyword evidence="3" id="KW-0963">Cytoplasm</keyword>
<dbReference type="EMBL" id="CP060096">
    <property type="protein sequence ID" value="QSZ26480.1"/>
    <property type="molecule type" value="Genomic_DNA"/>
</dbReference>
<comment type="function">
    <text evidence="3">Participates in chromosomal partition during cell division. May act via the formation of a condensin-like complex containing Smc and ScpB that pull DNA away from mid-cell into both cell halves.</text>
</comment>
<evidence type="ECO:0000256" key="3">
    <source>
        <dbReference type="HAMAP-Rule" id="MF_01805"/>
    </source>
</evidence>
<dbReference type="GO" id="GO:0051301">
    <property type="term" value="P:cell division"/>
    <property type="evidence" value="ECO:0007669"/>
    <property type="project" value="UniProtKB-KW"/>
</dbReference>
<evidence type="ECO:0000313" key="4">
    <source>
        <dbReference type="EMBL" id="QSZ26480.1"/>
    </source>
</evidence>
<dbReference type="GO" id="GO:0007059">
    <property type="term" value="P:chromosome segregation"/>
    <property type="evidence" value="ECO:0007669"/>
    <property type="project" value="UniProtKB-UniRule"/>
</dbReference>
<name>A0A974Y2V7_9THEO</name>
<comment type="subunit">
    <text evidence="3">Component of a cohesin-like complex composed of ScpA, ScpB and the Smc homodimer, in which ScpA and ScpB bind to the head domain of Smc. The presence of the three proteins is required for the association of the complex with DNA.</text>
</comment>
<organism evidence="4 5">
    <name type="scientific">Aceticella autotrophica</name>
    <dbReference type="NCBI Taxonomy" id="2755338"/>
    <lineage>
        <taxon>Bacteria</taxon>
        <taxon>Bacillati</taxon>
        <taxon>Bacillota</taxon>
        <taxon>Clostridia</taxon>
        <taxon>Thermoanaerobacterales</taxon>
        <taxon>Thermoanaerobacteraceae</taxon>
        <taxon>Aceticella</taxon>
    </lineage>
</organism>
<dbReference type="InterPro" id="IPR003768">
    <property type="entry name" value="ScpA"/>
</dbReference>
<accession>A0A974Y2V7</accession>
<evidence type="ECO:0000313" key="5">
    <source>
        <dbReference type="Proteomes" id="UP000671913"/>
    </source>
</evidence>
<keyword evidence="3" id="KW-0131">Cell cycle</keyword>
<dbReference type="Gene3D" id="1.10.10.580">
    <property type="entry name" value="Structural maintenance of chromosome 1. Chain E"/>
    <property type="match status" value="1"/>
</dbReference>
<sequence>MYNVKLDTFEGPFDLLFHLIEKNEVDIKDIPIATILDQYMEYLNKMQKIDLDITTDFILMAATLMKIKSEMLLPKICKDEMNNMQVQEVDPREELVTKLMEYKKYKVIAEKLKSMCLFNKRFFKENPEIKYIDRSLSLKYCKNDIVKTYQKITSKLEHNIEAIKYTKEPYTVEGKIKIFIKKLIRRPILLFSEFIRKSRGKSEVIVSFIALLELIRLNKITAEQNQVFGDILIKKLQE</sequence>
<dbReference type="InterPro" id="IPR023093">
    <property type="entry name" value="ScpA-like_C"/>
</dbReference>
<dbReference type="GO" id="GO:0005737">
    <property type="term" value="C:cytoplasm"/>
    <property type="evidence" value="ECO:0007669"/>
    <property type="project" value="UniProtKB-SubCell"/>
</dbReference>
<evidence type="ECO:0000256" key="2">
    <source>
        <dbReference type="ARBA" id="ARBA00044777"/>
    </source>
</evidence>
<dbReference type="Proteomes" id="UP000671913">
    <property type="component" value="Chromosome"/>
</dbReference>
<protein>
    <recommendedName>
        <fullName evidence="2 3">Segregation and condensation protein A</fullName>
    </recommendedName>
</protein>
<dbReference type="Pfam" id="PF02616">
    <property type="entry name" value="SMC_ScpA"/>
    <property type="match status" value="1"/>
</dbReference>
<dbReference type="PANTHER" id="PTHR33969:SF2">
    <property type="entry name" value="SEGREGATION AND CONDENSATION PROTEIN A"/>
    <property type="match status" value="1"/>
</dbReference>
<dbReference type="GO" id="GO:0006260">
    <property type="term" value="P:DNA replication"/>
    <property type="evidence" value="ECO:0007669"/>
    <property type="project" value="UniProtKB-UniRule"/>
</dbReference>
<reference evidence="4" key="1">
    <citation type="submission" date="2020-08" db="EMBL/GenBank/DDBJ databases">
        <title>Genomic insights into the carbon and energy metabolism of the first obligate autotrophic acetogenic bacterium Aceticella autotrophica gen. nov., sp. nov.</title>
        <authorList>
            <person name="Toshchakov S.V."/>
            <person name="Elcheninov A.G."/>
            <person name="Kublanov I.V."/>
            <person name="Frolov E.N."/>
            <person name="Lebedinsky A.V."/>
        </authorList>
    </citation>
    <scope>NUCLEOTIDE SEQUENCE</scope>
    <source>
        <strain evidence="4">3443-3Ac</strain>
    </source>
</reference>
<gene>
    <name evidence="3" type="primary">scpA</name>
    <name evidence="4" type="ORF">ACETAC_06015</name>
</gene>
<comment type="similarity">
    <text evidence="3">Belongs to the ScpA family.</text>
</comment>
<evidence type="ECO:0000256" key="1">
    <source>
        <dbReference type="ARBA" id="ARBA00022829"/>
    </source>
</evidence>
<dbReference type="Gene3D" id="6.10.250.2410">
    <property type="match status" value="1"/>
</dbReference>
<keyword evidence="5" id="KW-1185">Reference proteome</keyword>
<proteinExistence type="inferred from homology"/>
<keyword evidence="1 3" id="KW-0159">Chromosome partition</keyword>
<dbReference type="AlphaFoldDB" id="A0A974Y2V7"/>
<comment type="subcellular location">
    <subcellularLocation>
        <location evidence="3">Cytoplasm</location>
    </subcellularLocation>
    <text evidence="3">Associated with two foci at the outer edges of the nucleoid region in young cells, and at four foci within both cell halves in older cells.</text>
</comment>
<dbReference type="KEGG" id="aaut:ACETAC_06015"/>
<dbReference type="HAMAP" id="MF_01805">
    <property type="entry name" value="ScpA"/>
    <property type="match status" value="1"/>
</dbReference>
<dbReference type="PANTHER" id="PTHR33969">
    <property type="entry name" value="SEGREGATION AND CONDENSATION PROTEIN A"/>
    <property type="match status" value="1"/>
</dbReference>
<dbReference type="RefSeq" id="WP_284679153.1">
    <property type="nucleotide sequence ID" value="NZ_CP060096.1"/>
</dbReference>
<keyword evidence="3" id="KW-0132">Cell division</keyword>